<sequence>MNRISHEYPHEFSEYLEGYLHDNYSEMVNQEILVHDLRSMIKELSKQDVASDISFLDFSQPDDFDYLENINFDMFFDDLTF</sequence>
<accession>A0ABR2KA29</accession>
<reference evidence="1 2" key="1">
    <citation type="submission" date="2024-04" db="EMBL/GenBank/DDBJ databases">
        <title>Tritrichomonas musculus Genome.</title>
        <authorList>
            <person name="Alves-Ferreira E."/>
            <person name="Grigg M."/>
            <person name="Lorenzi H."/>
            <person name="Galac M."/>
        </authorList>
    </citation>
    <scope>NUCLEOTIDE SEQUENCE [LARGE SCALE GENOMIC DNA]</scope>
    <source>
        <strain evidence="1 2">EAF2021</strain>
    </source>
</reference>
<comment type="caution">
    <text evidence="1">The sequence shown here is derived from an EMBL/GenBank/DDBJ whole genome shotgun (WGS) entry which is preliminary data.</text>
</comment>
<organism evidence="1 2">
    <name type="scientific">Tritrichomonas musculus</name>
    <dbReference type="NCBI Taxonomy" id="1915356"/>
    <lineage>
        <taxon>Eukaryota</taxon>
        <taxon>Metamonada</taxon>
        <taxon>Parabasalia</taxon>
        <taxon>Tritrichomonadida</taxon>
        <taxon>Tritrichomonadidae</taxon>
        <taxon>Tritrichomonas</taxon>
    </lineage>
</organism>
<proteinExistence type="predicted"/>
<dbReference type="EMBL" id="JAPFFF010000006">
    <property type="protein sequence ID" value="KAK8887966.1"/>
    <property type="molecule type" value="Genomic_DNA"/>
</dbReference>
<gene>
    <name evidence="1" type="ORF">M9Y10_039025</name>
</gene>
<evidence type="ECO:0000313" key="2">
    <source>
        <dbReference type="Proteomes" id="UP001470230"/>
    </source>
</evidence>
<evidence type="ECO:0000313" key="1">
    <source>
        <dbReference type="EMBL" id="KAK8887966.1"/>
    </source>
</evidence>
<dbReference type="Proteomes" id="UP001470230">
    <property type="component" value="Unassembled WGS sequence"/>
</dbReference>
<keyword evidence="2" id="KW-1185">Reference proteome</keyword>
<name>A0ABR2KA29_9EUKA</name>
<protein>
    <submittedName>
        <fullName evidence="1">Uncharacterized protein</fullName>
    </submittedName>
</protein>